<dbReference type="OrthoDB" id="9813251at2"/>
<dbReference type="Proteomes" id="UP000005695">
    <property type="component" value="Unassembled WGS sequence"/>
</dbReference>
<evidence type="ECO:0000313" key="4">
    <source>
        <dbReference type="Proteomes" id="UP000005695"/>
    </source>
</evidence>
<dbReference type="SUPFAM" id="SSF64376">
    <property type="entry name" value="YlxR-like"/>
    <property type="match status" value="1"/>
</dbReference>
<reference evidence="3" key="2">
    <citation type="submission" date="2006-05" db="EMBL/GenBank/DDBJ databases">
        <title>Sequencing of the draft genome and assembly of Desulfuromonas acetoxidans DSM 684.</title>
        <authorList>
            <consortium name="US DOE Joint Genome Institute (JGI-PGF)"/>
            <person name="Copeland A."/>
            <person name="Lucas S."/>
            <person name="Lapidus A."/>
            <person name="Barry K."/>
            <person name="Detter J.C."/>
            <person name="Glavina del Rio T."/>
            <person name="Hammon N."/>
            <person name="Israni S."/>
            <person name="Dalin E."/>
            <person name="Tice H."/>
            <person name="Bruce D."/>
            <person name="Pitluck S."/>
            <person name="Richardson P."/>
        </authorList>
    </citation>
    <scope>NUCLEOTIDE SEQUENCE [LARGE SCALE GENOMIC DNA]</scope>
    <source>
        <strain evidence="3">DSM 684</strain>
    </source>
</reference>
<dbReference type="InterPro" id="IPR037465">
    <property type="entry name" value="YlxR"/>
</dbReference>
<dbReference type="InterPro" id="IPR004038">
    <property type="entry name" value="Ribosomal_eL8/eL30/eS12/Gad45"/>
</dbReference>
<evidence type="ECO:0000313" key="3">
    <source>
        <dbReference type="EMBL" id="EAT15981.1"/>
    </source>
</evidence>
<dbReference type="EMBL" id="AAEW02000007">
    <property type="protein sequence ID" value="EAT15981.1"/>
    <property type="molecule type" value="Genomic_DNA"/>
</dbReference>
<dbReference type="RefSeq" id="WP_005999824.1">
    <property type="nucleotide sequence ID" value="NZ_AAEW02000007.1"/>
</dbReference>
<sequence length="198" mass="22127">MSKQIHRPQRSCVACRRSADQDELIRYVVAPDGRLVVDYQHKLPGRGAYTCFNRECITRAVQRRAFVRSMKNAQIDVDIESLIGELRQQVEIRILNLIGMARKAGLVASGSQMVLATLKKPAEIAMVLLSSDVTQNVGSKVRQQTARACIPLIECFDKATLGRALGLSERSVMAVTKSPLAQTLNHELQRYRDVMGEF</sequence>
<protein>
    <recommendedName>
        <fullName evidence="5">YlxR domain-containing protein</fullName>
    </recommendedName>
</protein>
<dbReference type="Pfam" id="PF01248">
    <property type="entry name" value="Ribosomal_L7Ae"/>
    <property type="match status" value="1"/>
</dbReference>
<accession>Q1K0G0</accession>
<reference evidence="3" key="1">
    <citation type="submission" date="2006-05" db="EMBL/GenBank/DDBJ databases">
        <title>Annotation of the draft genome assembly of Desulfuromonas acetoxidans DSM 684.</title>
        <authorList>
            <consortium name="US DOE Joint Genome Institute (JGI-ORNL)"/>
            <person name="Larimer F."/>
            <person name="Land M."/>
            <person name="Hauser L."/>
        </authorList>
    </citation>
    <scope>NUCLEOTIDE SEQUENCE [LARGE SCALE GENOMIC DNA]</scope>
    <source>
        <strain evidence="3">DSM 684</strain>
    </source>
</reference>
<dbReference type="AlphaFoldDB" id="Q1K0G0"/>
<proteinExistence type="predicted"/>
<name>Q1K0G0_DESA6</name>
<dbReference type="SUPFAM" id="SSF55315">
    <property type="entry name" value="L30e-like"/>
    <property type="match status" value="1"/>
</dbReference>
<gene>
    <name evidence="3" type="ORF">Dace_2281</name>
</gene>
<dbReference type="Pfam" id="PF04296">
    <property type="entry name" value="YlxR"/>
    <property type="match status" value="1"/>
</dbReference>
<dbReference type="InterPro" id="IPR029064">
    <property type="entry name" value="Ribosomal_eL30-like_sf"/>
</dbReference>
<dbReference type="Gene3D" id="3.30.1330.30">
    <property type="match status" value="1"/>
</dbReference>
<dbReference type="Gene3D" id="3.30.1230.10">
    <property type="entry name" value="YlxR-like"/>
    <property type="match status" value="1"/>
</dbReference>
<keyword evidence="4" id="KW-1185">Reference proteome</keyword>
<evidence type="ECO:0008006" key="5">
    <source>
        <dbReference type="Google" id="ProtNLM"/>
    </source>
</evidence>
<feature type="domain" description="YlxR" evidence="2">
    <location>
        <begin position="10"/>
        <end position="80"/>
    </location>
</feature>
<dbReference type="CDD" id="cd00279">
    <property type="entry name" value="YlxR"/>
    <property type="match status" value="1"/>
</dbReference>
<evidence type="ECO:0000259" key="2">
    <source>
        <dbReference type="Pfam" id="PF04296"/>
    </source>
</evidence>
<feature type="domain" description="Ribosomal protein eL8/eL30/eS12/Gadd45" evidence="1">
    <location>
        <begin position="95"/>
        <end position="176"/>
    </location>
</feature>
<organism evidence="3 4">
    <name type="scientific">Desulfuromonas acetoxidans (strain DSM 684 / 11070)</name>
    <dbReference type="NCBI Taxonomy" id="281689"/>
    <lineage>
        <taxon>Bacteria</taxon>
        <taxon>Pseudomonadati</taxon>
        <taxon>Thermodesulfobacteriota</taxon>
        <taxon>Desulfuromonadia</taxon>
        <taxon>Desulfuromonadales</taxon>
        <taxon>Desulfuromonadaceae</taxon>
        <taxon>Desulfuromonas</taxon>
    </lineage>
</organism>
<evidence type="ECO:0000259" key="1">
    <source>
        <dbReference type="Pfam" id="PF01248"/>
    </source>
</evidence>
<dbReference type="InterPro" id="IPR035931">
    <property type="entry name" value="YlxR-like_sf"/>
</dbReference>
<dbReference type="PANTHER" id="PTHR34215">
    <property type="entry name" value="BLL0784 PROTEIN"/>
    <property type="match status" value="1"/>
</dbReference>
<dbReference type="InterPro" id="IPR007393">
    <property type="entry name" value="YlxR_dom"/>
</dbReference>
<comment type="caution">
    <text evidence="3">The sequence shown here is derived from an EMBL/GenBank/DDBJ whole genome shotgun (WGS) entry which is preliminary data.</text>
</comment>
<dbReference type="PANTHER" id="PTHR34215:SF1">
    <property type="entry name" value="YLXR DOMAIN-CONTAINING PROTEIN"/>
    <property type="match status" value="1"/>
</dbReference>